<keyword evidence="2" id="KW-0067">ATP-binding</keyword>
<evidence type="ECO:0000313" key="4">
    <source>
        <dbReference type="EMBL" id="PIR89323.1"/>
    </source>
</evidence>
<dbReference type="Pfam" id="PF06414">
    <property type="entry name" value="Zeta_toxin"/>
    <property type="match status" value="1"/>
</dbReference>
<comment type="caution">
    <text evidence="4">The sequence shown here is derived from an EMBL/GenBank/DDBJ whole genome shotgun (WGS) entry which is preliminary data.</text>
</comment>
<dbReference type="InterPro" id="IPR010488">
    <property type="entry name" value="Zeta_toxin_domain"/>
</dbReference>
<evidence type="ECO:0000313" key="5">
    <source>
        <dbReference type="Proteomes" id="UP000231157"/>
    </source>
</evidence>
<accession>A0A2H0USG5</accession>
<evidence type="ECO:0000259" key="3">
    <source>
        <dbReference type="Pfam" id="PF06414"/>
    </source>
</evidence>
<dbReference type="Proteomes" id="UP000231157">
    <property type="component" value="Unassembled WGS sequence"/>
</dbReference>
<evidence type="ECO:0000256" key="2">
    <source>
        <dbReference type="ARBA" id="ARBA00022840"/>
    </source>
</evidence>
<reference evidence="5" key="1">
    <citation type="submission" date="2017-09" db="EMBL/GenBank/DDBJ databases">
        <title>Depth-based differentiation of microbial function through sediment-hosted aquifers and enrichment of novel symbionts in the deep terrestrial subsurface.</title>
        <authorList>
            <person name="Probst A.J."/>
            <person name="Ladd B."/>
            <person name="Jarett J.K."/>
            <person name="Geller-Mcgrath D.E."/>
            <person name="Sieber C.M.K."/>
            <person name="Emerson J.B."/>
            <person name="Anantharaman K."/>
            <person name="Thomas B.C."/>
            <person name="Malmstrom R."/>
            <person name="Stieglmeier M."/>
            <person name="Klingl A."/>
            <person name="Woyke T."/>
            <person name="Ryan C.M."/>
            <person name="Banfield J.F."/>
        </authorList>
    </citation>
    <scope>NUCLEOTIDE SEQUENCE [LARGE SCALE GENOMIC DNA]</scope>
</reference>
<protein>
    <submittedName>
        <fullName evidence="4">Zeta toxin</fullName>
    </submittedName>
</protein>
<dbReference type="GO" id="GO:0005524">
    <property type="term" value="F:ATP binding"/>
    <property type="evidence" value="ECO:0007669"/>
    <property type="project" value="UniProtKB-KW"/>
</dbReference>
<gene>
    <name evidence="4" type="ORF">COU07_00280</name>
</gene>
<dbReference type="SUPFAM" id="SSF52540">
    <property type="entry name" value="P-loop containing nucleoside triphosphate hydrolases"/>
    <property type="match status" value="1"/>
</dbReference>
<evidence type="ECO:0000256" key="1">
    <source>
        <dbReference type="ARBA" id="ARBA00022741"/>
    </source>
</evidence>
<dbReference type="EMBL" id="PFAZ01000001">
    <property type="protein sequence ID" value="PIR89323.1"/>
    <property type="molecule type" value="Genomic_DNA"/>
</dbReference>
<sequence length="237" mass="27156">MTDEEIRVQAIEYAKRNKVSIAKKLTDRTKYMPDIVPISVFMAGSPGAGKTEFSKSLISILEAGEERRVVRIDGDEVRLLIPDYTGNNSYLFQGAISLVVEKMHDLVLHNKQSFVLDSTFSNYTKATDNIRRSLGKSRPVFIFYIYQKPEVAWNFTQAREKVEGRNIPKSAFLDQFFGARETVDKISSEFSDKVVIFLVKKDFEKNSVENIVKIGPESNIDEHITELYTKDELEKRL</sequence>
<dbReference type="GO" id="GO:0016301">
    <property type="term" value="F:kinase activity"/>
    <property type="evidence" value="ECO:0007669"/>
    <property type="project" value="InterPro"/>
</dbReference>
<keyword evidence="1" id="KW-0547">Nucleotide-binding</keyword>
<feature type="domain" description="Zeta toxin" evidence="3">
    <location>
        <begin position="25"/>
        <end position="197"/>
    </location>
</feature>
<dbReference type="AlphaFoldDB" id="A0A2H0USG5"/>
<proteinExistence type="predicted"/>
<dbReference type="Gene3D" id="3.40.50.300">
    <property type="entry name" value="P-loop containing nucleotide triphosphate hydrolases"/>
    <property type="match status" value="1"/>
</dbReference>
<name>A0A2H0USG5_9BACT</name>
<dbReference type="InterPro" id="IPR027417">
    <property type="entry name" value="P-loop_NTPase"/>
</dbReference>
<organism evidence="4 5">
    <name type="scientific">Candidatus Harrisonbacteria bacterium CG10_big_fil_rev_8_21_14_0_10_40_38</name>
    <dbReference type="NCBI Taxonomy" id="1974583"/>
    <lineage>
        <taxon>Bacteria</taxon>
        <taxon>Candidatus Harrisoniibacteriota</taxon>
    </lineage>
</organism>